<dbReference type="OrthoDB" id="1933536at2759"/>
<evidence type="ECO:0000313" key="3">
    <source>
        <dbReference type="Proteomes" id="UP000829196"/>
    </source>
</evidence>
<keyword evidence="3" id="KW-1185">Reference proteome</keyword>
<reference evidence="2" key="1">
    <citation type="journal article" date="2022" name="Front. Genet.">
        <title>Chromosome-Scale Assembly of the Dendrobium nobile Genome Provides Insights Into the Molecular Mechanism of the Biosynthesis of the Medicinal Active Ingredient of Dendrobium.</title>
        <authorList>
            <person name="Xu Q."/>
            <person name="Niu S.-C."/>
            <person name="Li K.-L."/>
            <person name="Zheng P.-J."/>
            <person name="Zhang X.-J."/>
            <person name="Jia Y."/>
            <person name="Liu Y."/>
            <person name="Niu Y.-X."/>
            <person name="Yu L.-H."/>
            <person name="Chen D.-F."/>
            <person name="Zhang G.-Q."/>
        </authorList>
    </citation>
    <scope>NUCLEOTIDE SEQUENCE</scope>
    <source>
        <tissue evidence="2">Leaf</tissue>
    </source>
</reference>
<keyword evidence="1" id="KW-0175">Coiled coil</keyword>
<protein>
    <recommendedName>
        <fullName evidence="4">Tropomyosin</fullName>
    </recommendedName>
</protein>
<gene>
    <name evidence="2" type="ORF">KFK09_026710</name>
</gene>
<sequence length="273" mass="31331">MEEYLQNLRSLRSQINDIEEVAAKRSVEEQSQKTAIETLEKDLFSVASETTRLNAESKELEKERAQICGQIFEKQEKISSLENETSTLSQSLELLRQQIVSASEGLQEKRMYFAKIMEDSIFKLQQGHDWLNSYEQKIRTANLVEEHYSPSSEMNLENMRDTMGMSYKKHIAQVESKKAKYEELKARKSELCDENAKSKQLMVELKQKTETFTPALKALDVEALEEEHKALLADEAGELEYLKSLDDQITQLKSVSHGVKCGCGEEYMVELKG</sequence>
<dbReference type="PANTHER" id="PTHR38353">
    <property type="entry name" value="TROPOMYOSIN"/>
    <property type="match status" value="1"/>
</dbReference>
<dbReference type="EMBL" id="JAGYWB010000018">
    <property type="protein sequence ID" value="KAI0492438.1"/>
    <property type="molecule type" value="Genomic_DNA"/>
</dbReference>
<organism evidence="2 3">
    <name type="scientific">Dendrobium nobile</name>
    <name type="common">Orchid</name>
    <dbReference type="NCBI Taxonomy" id="94219"/>
    <lineage>
        <taxon>Eukaryota</taxon>
        <taxon>Viridiplantae</taxon>
        <taxon>Streptophyta</taxon>
        <taxon>Embryophyta</taxon>
        <taxon>Tracheophyta</taxon>
        <taxon>Spermatophyta</taxon>
        <taxon>Magnoliopsida</taxon>
        <taxon>Liliopsida</taxon>
        <taxon>Asparagales</taxon>
        <taxon>Orchidaceae</taxon>
        <taxon>Epidendroideae</taxon>
        <taxon>Malaxideae</taxon>
        <taxon>Dendrobiinae</taxon>
        <taxon>Dendrobium</taxon>
    </lineage>
</organism>
<feature type="coiled-coil region" evidence="1">
    <location>
        <begin position="167"/>
        <end position="208"/>
    </location>
</feature>
<dbReference type="SMR" id="A0A8T3A8H8"/>
<proteinExistence type="predicted"/>
<evidence type="ECO:0000256" key="1">
    <source>
        <dbReference type="SAM" id="Coils"/>
    </source>
</evidence>
<dbReference type="PANTHER" id="PTHR38353:SF2">
    <property type="entry name" value="TROPOMYOSIN"/>
    <property type="match status" value="1"/>
</dbReference>
<dbReference type="AlphaFoldDB" id="A0A8T3A8H8"/>
<comment type="caution">
    <text evidence="2">The sequence shown here is derived from an EMBL/GenBank/DDBJ whole genome shotgun (WGS) entry which is preliminary data.</text>
</comment>
<evidence type="ECO:0000313" key="2">
    <source>
        <dbReference type="EMBL" id="KAI0492438.1"/>
    </source>
</evidence>
<accession>A0A8T3A8H8</accession>
<evidence type="ECO:0008006" key="4">
    <source>
        <dbReference type="Google" id="ProtNLM"/>
    </source>
</evidence>
<dbReference type="Proteomes" id="UP000829196">
    <property type="component" value="Unassembled WGS sequence"/>
</dbReference>
<name>A0A8T3A8H8_DENNO</name>